<keyword evidence="3" id="KW-0597">Phosphoprotein</keyword>
<evidence type="ECO:0000256" key="1">
    <source>
        <dbReference type="ARBA" id="ARBA00000085"/>
    </source>
</evidence>
<dbReference type="Pfam" id="PF07730">
    <property type="entry name" value="HisKA_3"/>
    <property type="match status" value="1"/>
</dbReference>
<dbReference type="SUPFAM" id="SSF55874">
    <property type="entry name" value="ATPase domain of HSP90 chaperone/DNA topoisomerase II/histidine kinase"/>
    <property type="match status" value="1"/>
</dbReference>
<keyword evidence="9" id="KW-0812">Transmembrane</keyword>
<dbReference type="EC" id="2.7.13.3" evidence="2"/>
<sequence length="401" mass="43790">MLLQWPLHLFFFVMVVVLLAVGVGTVIIWVGLGLLLAGLWTARGAAQLQRAYNRGVHGLLPPPDLYPPLDGPGGNRLWRALRRRQPWRDAAWVLVTFPLATVTWVLAVLWVSVPLGALATPVLELLELIFPHQVRNGLAEAFGLPYDVWLDLTISTVLGVIFLLTMPRVLPALELAHVRLSDLMLCRAARQEENITHLTRSRQAARQAETRELRRLERDLHDGPQQRLVRLQMDLARAQRRLTQEPDQASALLTDALEQTRQTLAELRQLSRGIAPPVLVDRGLLAALSEATARSVVPVQLQGTIPPLPEHVEVAAYFVVSEALANVNKHAAASRAVVNLTVTDAQLLITVDDDGQGGAALAKGFGLAGLAERLRAVDGQLTIFSPTGGPTRIQAVIPCAS</sequence>
<feature type="domain" description="Putative sensor" evidence="11">
    <location>
        <begin position="2"/>
        <end position="185"/>
    </location>
</feature>
<keyword evidence="8" id="KW-0902">Two-component regulatory system</keyword>
<feature type="transmembrane region" description="Helical" evidence="9">
    <location>
        <begin position="12"/>
        <end position="40"/>
    </location>
</feature>
<keyword evidence="4" id="KW-0808">Transferase</keyword>
<dbReference type="Gene3D" id="1.20.5.1930">
    <property type="match status" value="1"/>
</dbReference>
<keyword evidence="7" id="KW-0067">ATP-binding</keyword>
<evidence type="ECO:0000259" key="11">
    <source>
        <dbReference type="Pfam" id="PF13796"/>
    </source>
</evidence>
<dbReference type="InterPro" id="IPR036890">
    <property type="entry name" value="HATPase_C_sf"/>
</dbReference>
<proteinExistence type="predicted"/>
<dbReference type="Gene3D" id="3.30.565.10">
    <property type="entry name" value="Histidine kinase-like ATPase, C-terminal domain"/>
    <property type="match status" value="1"/>
</dbReference>
<evidence type="ECO:0000313" key="12">
    <source>
        <dbReference type="EMBL" id="OKL52878.1"/>
    </source>
</evidence>
<keyword evidence="9" id="KW-1133">Transmembrane helix</keyword>
<dbReference type="GO" id="GO:0005524">
    <property type="term" value="F:ATP binding"/>
    <property type="evidence" value="ECO:0007669"/>
    <property type="project" value="UniProtKB-KW"/>
</dbReference>
<dbReference type="Pfam" id="PF13796">
    <property type="entry name" value="Sensor"/>
    <property type="match status" value="1"/>
</dbReference>
<keyword evidence="5" id="KW-0547">Nucleotide-binding</keyword>
<dbReference type="EMBL" id="MQVS01000001">
    <property type="protein sequence ID" value="OKL52878.1"/>
    <property type="molecule type" value="Genomic_DNA"/>
</dbReference>
<dbReference type="PANTHER" id="PTHR24421">
    <property type="entry name" value="NITRATE/NITRITE SENSOR PROTEIN NARX-RELATED"/>
    <property type="match status" value="1"/>
</dbReference>
<gene>
    <name evidence="12" type="ORF">BSZ40_00895</name>
</gene>
<dbReference type="GO" id="GO:0000155">
    <property type="term" value="F:phosphorelay sensor kinase activity"/>
    <property type="evidence" value="ECO:0007669"/>
    <property type="project" value="InterPro"/>
</dbReference>
<dbReference type="Proteomes" id="UP000185612">
    <property type="component" value="Unassembled WGS sequence"/>
</dbReference>
<evidence type="ECO:0000256" key="3">
    <source>
        <dbReference type="ARBA" id="ARBA00022553"/>
    </source>
</evidence>
<evidence type="ECO:0000259" key="10">
    <source>
        <dbReference type="Pfam" id="PF07730"/>
    </source>
</evidence>
<protein>
    <recommendedName>
        <fullName evidence="2">histidine kinase</fullName>
        <ecNumber evidence="2">2.7.13.3</ecNumber>
    </recommendedName>
</protein>
<evidence type="ECO:0000256" key="6">
    <source>
        <dbReference type="ARBA" id="ARBA00022777"/>
    </source>
</evidence>
<reference evidence="13" key="1">
    <citation type="submission" date="2016-12" db="EMBL/GenBank/DDBJ databases">
        <authorList>
            <person name="Meng X."/>
        </authorList>
    </citation>
    <scope>NUCLEOTIDE SEQUENCE [LARGE SCALE GENOMIC DNA]</scope>
    <source>
        <strain evidence="13">DSM 20732</strain>
    </source>
</reference>
<keyword evidence="13" id="KW-1185">Reference proteome</keyword>
<dbReference type="InterPro" id="IPR050482">
    <property type="entry name" value="Sensor_HK_TwoCompSys"/>
</dbReference>
<evidence type="ECO:0000256" key="8">
    <source>
        <dbReference type="ARBA" id="ARBA00023012"/>
    </source>
</evidence>
<evidence type="ECO:0000256" key="5">
    <source>
        <dbReference type="ARBA" id="ARBA00022741"/>
    </source>
</evidence>
<dbReference type="GO" id="GO:0046983">
    <property type="term" value="F:protein dimerization activity"/>
    <property type="evidence" value="ECO:0007669"/>
    <property type="project" value="InterPro"/>
</dbReference>
<feature type="domain" description="Signal transduction histidine kinase subgroup 3 dimerisation and phosphoacceptor" evidence="10">
    <location>
        <begin position="212"/>
        <end position="278"/>
    </location>
</feature>
<evidence type="ECO:0000256" key="4">
    <source>
        <dbReference type="ARBA" id="ARBA00022679"/>
    </source>
</evidence>
<keyword evidence="9" id="KW-0472">Membrane</keyword>
<organism evidence="12 13">
    <name type="scientific">Buchananella hordeovulneris</name>
    <dbReference type="NCBI Taxonomy" id="52770"/>
    <lineage>
        <taxon>Bacteria</taxon>
        <taxon>Bacillati</taxon>
        <taxon>Actinomycetota</taxon>
        <taxon>Actinomycetes</taxon>
        <taxon>Actinomycetales</taxon>
        <taxon>Actinomycetaceae</taxon>
        <taxon>Buchananella</taxon>
    </lineage>
</organism>
<feature type="transmembrane region" description="Helical" evidence="9">
    <location>
        <begin position="91"/>
        <end position="113"/>
    </location>
</feature>
<feature type="transmembrane region" description="Helical" evidence="9">
    <location>
        <begin position="148"/>
        <end position="170"/>
    </location>
</feature>
<evidence type="ECO:0000256" key="7">
    <source>
        <dbReference type="ARBA" id="ARBA00022840"/>
    </source>
</evidence>
<name>A0A1Q5PZ21_9ACTO</name>
<dbReference type="AlphaFoldDB" id="A0A1Q5PZ21"/>
<dbReference type="PANTHER" id="PTHR24421:SF10">
    <property type="entry name" value="NITRATE_NITRITE SENSOR PROTEIN NARQ"/>
    <property type="match status" value="1"/>
</dbReference>
<comment type="caution">
    <text evidence="12">The sequence shown here is derived from an EMBL/GenBank/DDBJ whole genome shotgun (WGS) entry which is preliminary data.</text>
</comment>
<evidence type="ECO:0000256" key="9">
    <source>
        <dbReference type="SAM" id="Phobius"/>
    </source>
</evidence>
<dbReference type="InParanoid" id="A0A1Q5PZ21"/>
<dbReference type="InterPro" id="IPR011712">
    <property type="entry name" value="Sig_transdc_His_kin_sub3_dim/P"/>
</dbReference>
<accession>A0A1Q5PZ21</accession>
<dbReference type="FunCoup" id="A0A1Q5PZ21">
    <property type="interactions" value="1"/>
</dbReference>
<dbReference type="InterPro" id="IPR025828">
    <property type="entry name" value="Put_sensor_dom"/>
</dbReference>
<dbReference type="STRING" id="52770.BSZ40_00895"/>
<evidence type="ECO:0000256" key="2">
    <source>
        <dbReference type="ARBA" id="ARBA00012438"/>
    </source>
</evidence>
<evidence type="ECO:0000313" key="13">
    <source>
        <dbReference type="Proteomes" id="UP000185612"/>
    </source>
</evidence>
<comment type="catalytic activity">
    <reaction evidence="1">
        <text>ATP + protein L-histidine = ADP + protein N-phospho-L-histidine.</text>
        <dbReference type="EC" id="2.7.13.3"/>
    </reaction>
</comment>
<keyword evidence="6" id="KW-0418">Kinase</keyword>
<dbReference type="GO" id="GO:0016020">
    <property type="term" value="C:membrane"/>
    <property type="evidence" value="ECO:0007669"/>
    <property type="project" value="InterPro"/>
</dbReference>
<dbReference type="CDD" id="cd16917">
    <property type="entry name" value="HATPase_UhpB-NarQ-NarX-like"/>
    <property type="match status" value="1"/>
</dbReference>